<dbReference type="PANTHER" id="PTHR37542">
    <property type="entry name" value="HELO DOMAIN-CONTAINING PROTEIN-RELATED"/>
    <property type="match status" value="1"/>
</dbReference>
<dbReference type="AlphaFoldDB" id="A0A9Q5N4V2"/>
<gene>
    <name evidence="3" type="ORF">A7U60_g4605</name>
</gene>
<feature type="region of interest" description="Disordered" evidence="1">
    <location>
        <begin position="139"/>
        <end position="171"/>
    </location>
</feature>
<dbReference type="PANTHER" id="PTHR37542:SF3">
    <property type="entry name" value="PRION-INHIBITION AND PROPAGATION HELO DOMAIN-CONTAINING PROTEIN"/>
    <property type="match status" value="1"/>
</dbReference>
<dbReference type="InterPro" id="IPR000719">
    <property type="entry name" value="Prot_kinase_dom"/>
</dbReference>
<dbReference type="PROSITE" id="PS50011">
    <property type="entry name" value="PROTEIN_KINASE_DOM"/>
    <property type="match status" value="1"/>
</dbReference>
<organism evidence="3 4">
    <name type="scientific">Sanghuangporus baumii</name>
    <name type="common">Phellinus baumii</name>
    <dbReference type="NCBI Taxonomy" id="108892"/>
    <lineage>
        <taxon>Eukaryota</taxon>
        <taxon>Fungi</taxon>
        <taxon>Dikarya</taxon>
        <taxon>Basidiomycota</taxon>
        <taxon>Agaricomycotina</taxon>
        <taxon>Agaricomycetes</taxon>
        <taxon>Hymenochaetales</taxon>
        <taxon>Hymenochaetaceae</taxon>
        <taxon>Sanghuangporus</taxon>
    </lineage>
</organism>
<evidence type="ECO:0000259" key="2">
    <source>
        <dbReference type="PROSITE" id="PS50011"/>
    </source>
</evidence>
<evidence type="ECO:0000313" key="3">
    <source>
        <dbReference type="EMBL" id="OCB88200.1"/>
    </source>
</evidence>
<proteinExistence type="predicted"/>
<evidence type="ECO:0000256" key="1">
    <source>
        <dbReference type="SAM" id="MobiDB-lite"/>
    </source>
</evidence>
<dbReference type="Proteomes" id="UP000757232">
    <property type="component" value="Unassembled WGS sequence"/>
</dbReference>
<dbReference type="EMBL" id="LNZH02000182">
    <property type="protein sequence ID" value="OCB88200.1"/>
    <property type="molecule type" value="Genomic_DNA"/>
</dbReference>
<dbReference type="Gene3D" id="1.10.510.10">
    <property type="entry name" value="Transferase(Phosphotransferase) domain 1"/>
    <property type="match status" value="1"/>
</dbReference>
<comment type="caution">
    <text evidence="3">The sequence shown here is derived from an EMBL/GenBank/DDBJ whole genome shotgun (WGS) entry which is preliminary data.</text>
</comment>
<dbReference type="OrthoDB" id="1911848at2759"/>
<feature type="compositionally biased region" description="Acidic residues" evidence="1">
    <location>
        <begin position="139"/>
        <end position="158"/>
    </location>
</feature>
<dbReference type="GO" id="GO:0005524">
    <property type="term" value="F:ATP binding"/>
    <property type="evidence" value="ECO:0007669"/>
    <property type="project" value="InterPro"/>
</dbReference>
<dbReference type="InterPro" id="IPR011009">
    <property type="entry name" value="Kinase-like_dom_sf"/>
</dbReference>
<dbReference type="SUPFAM" id="SSF56112">
    <property type="entry name" value="Protein kinase-like (PK-like)"/>
    <property type="match status" value="1"/>
</dbReference>
<sequence>MLSPSELPAFIESLIKTWRTIKDYSELDETHKALMRRCVENSQRFEHLMTFVRDRSHYSKATWKYISELVADAQVAIRRALTIALDWKGRLGINDRRLGSRAWRLIPCLPRCVGKKMLLDWKKTEERVAEFKFRNNSKDDDDNSNDFDEEDTTSDQEENPERTENAKRTKRPSYLKERFSEAVYLIVGRKELTSALAELERLVECLNFAILTSDYIPISPLTAKGAADILKFVSRAKRRRDRAIAVKLVDETDVNFRNLVDIDPEAQTGIYRVKSGPYTNCIVDPRDIAAYTEQQQDEIAIKETEDIVRLFAEDSNAPESQLSSAAGILPSCGYTSLENCLYGIIFRFPSGCAPPRTLRSLLIEGIVKHSLNDRVKFAIKLSTSVLVVHSLGLVHKSIKPDSILVTESIVGDPEKLYPHKLGNPYLLSFDSSRSSRGHTMGGHFPYPKGSNWATLYTHPRHFVWRERKYEMRDDVFSLGVCLLEIALWKSFFRWNATEEKYEDNIDVIDLTPGQLRREALKQGKPEDVDKSWFRQQIMVRTAKALVPAIMGDLFKDVIVACLTFGDPCKSIKSDVFESRFEDYSDLPPEEQSVQFVQQILTKLKGIILS</sequence>
<protein>
    <recommendedName>
        <fullName evidence="2">Protein kinase domain-containing protein</fullName>
    </recommendedName>
</protein>
<evidence type="ECO:0000313" key="4">
    <source>
        <dbReference type="Proteomes" id="UP000757232"/>
    </source>
</evidence>
<dbReference type="GO" id="GO:0004672">
    <property type="term" value="F:protein kinase activity"/>
    <property type="evidence" value="ECO:0007669"/>
    <property type="project" value="InterPro"/>
</dbReference>
<feature type="domain" description="Protein kinase" evidence="2">
    <location>
        <begin position="216"/>
        <end position="581"/>
    </location>
</feature>
<accession>A0A9Q5N4V2</accession>
<name>A0A9Q5N4V2_SANBA</name>
<reference evidence="3" key="1">
    <citation type="submission" date="2016-06" db="EMBL/GenBank/DDBJ databases">
        <title>Draft Genome sequence of the fungus Inonotus baumii.</title>
        <authorList>
            <person name="Zhu H."/>
            <person name="Lin W."/>
        </authorList>
    </citation>
    <scope>NUCLEOTIDE SEQUENCE</scope>
    <source>
        <strain evidence="3">821</strain>
    </source>
</reference>
<keyword evidence="4" id="KW-1185">Reference proteome</keyword>